<comment type="similarity">
    <text evidence="4">Belongs to the RING-box family.</text>
</comment>
<organism evidence="15 21">
    <name type="scientific">Rotaria sordida</name>
    <dbReference type="NCBI Taxonomy" id="392033"/>
    <lineage>
        <taxon>Eukaryota</taxon>
        <taxon>Metazoa</taxon>
        <taxon>Spiralia</taxon>
        <taxon>Gnathifera</taxon>
        <taxon>Rotifera</taxon>
        <taxon>Eurotatoria</taxon>
        <taxon>Bdelloidea</taxon>
        <taxon>Philodinida</taxon>
        <taxon>Philodinidae</taxon>
        <taxon>Rotaria</taxon>
    </lineage>
</organism>
<keyword evidence="7 11" id="KW-0863">Zinc-finger</keyword>
<evidence type="ECO:0000256" key="9">
    <source>
        <dbReference type="ARBA" id="ARBA00022833"/>
    </source>
</evidence>
<evidence type="ECO:0000256" key="2">
    <source>
        <dbReference type="ARBA" id="ARBA00004496"/>
    </source>
</evidence>
<name>A0A813X9F9_9BILA</name>
<dbReference type="GO" id="GO:0005634">
    <property type="term" value="C:nucleus"/>
    <property type="evidence" value="ECO:0007669"/>
    <property type="project" value="UniProtKB-SubCell"/>
</dbReference>
<accession>A0A813X9F9</accession>
<dbReference type="InterPro" id="IPR024766">
    <property type="entry name" value="Znf_RING_H2"/>
</dbReference>
<keyword evidence="10" id="KW-0539">Nucleus</keyword>
<comment type="subcellular location">
    <subcellularLocation>
        <location evidence="2">Cytoplasm</location>
    </subcellularLocation>
    <subcellularLocation>
        <location evidence="1">Nucleus</location>
    </subcellularLocation>
</comment>
<dbReference type="OrthoDB" id="8962942at2759"/>
<dbReference type="Proteomes" id="UP000663864">
    <property type="component" value="Unassembled WGS sequence"/>
</dbReference>
<dbReference type="Proteomes" id="UP000663854">
    <property type="component" value="Unassembled WGS sequence"/>
</dbReference>
<dbReference type="Proteomes" id="UP000663889">
    <property type="component" value="Unassembled WGS sequence"/>
</dbReference>
<keyword evidence="20" id="KW-1185">Reference proteome</keyword>
<gene>
    <name evidence="17" type="ORF">JXQ802_LOCUS9138</name>
    <name evidence="18" type="ORF">JXQ802_LOCUS9342</name>
    <name evidence="14" type="ORF">PYM288_LOCUS2541</name>
    <name evidence="15" type="ORF">RFH988_LOCUS7169</name>
    <name evidence="19" type="ORF">SEV965_LOCUS15068</name>
    <name evidence="16" type="ORF">ZHD862_LOCUS6668</name>
</gene>
<dbReference type="EMBL" id="CAJNOO010000225">
    <property type="protein sequence ID" value="CAF0865011.1"/>
    <property type="molecule type" value="Genomic_DNA"/>
</dbReference>
<dbReference type="Proteomes" id="UP000663870">
    <property type="component" value="Unassembled WGS sequence"/>
</dbReference>
<evidence type="ECO:0000259" key="13">
    <source>
        <dbReference type="PROSITE" id="PS50089"/>
    </source>
</evidence>
<evidence type="ECO:0000256" key="10">
    <source>
        <dbReference type="ARBA" id="ARBA00023242"/>
    </source>
</evidence>
<keyword evidence="9" id="KW-0862">Zinc</keyword>
<evidence type="ECO:0000313" key="14">
    <source>
        <dbReference type="EMBL" id="CAF0759879.1"/>
    </source>
</evidence>
<dbReference type="GO" id="GO:0031461">
    <property type="term" value="C:cullin-RING ubiquitin ligase complex"/>
    <property type="evidence" value="ECO:0007669"/>
    <property type="project" value="UniProtKB-ARBA"/>
</dbReference>
<evidence type="ECO:0000256" key="12">
    <source>
        <dbReference type="SAM" id="MobiDB-lite"/>
    </source>
</evidence>
<evidence type="ECO:0000256" key="6">
    <source>
        <dbReference type="ARBA" id="ARBA00022723"/>
    </source>
</evidence>
<dbReference type="PROSITE" id="PS50089">
    <property type="entry name" value="ZF_RING_2"/>
    <property type="match status" value="1"/>
</dbReference>
<evidence type="ECO:0000256" key="4">
    <source>
        <dbReference type="ARBA" id="ARBA00009273"/>
    </source>
</evidence>
<dbReference type="EMBL" id="CAJNOL010000166">
    <property type="protein sequence ID" value="CAF0900789.1"/>
    <property type="molecule type" value="Genomic_DNA"/>
</dbReference>
<dbReference type="EMBL" id="CAJNOH010000017">
    <property type="protein sequence ID" value="CAF0759879.1"/>
    <property type="molecule type" value="Genomic_DNA"/>
</dbReference>
<evidence type="ECO:0000256" key="8">
    <source>
        <dbReference type="ARBA" id="ARBA00022786"/>
    </source>
</evidence>
<dbReference type="SUPFAM" id="SSF57850">
    <property type="entry name" value="RING/U-box"/>
    <property type="match status" value="1"/>
</dbReference>
<feature type="compositionally biased region" description="Low complexity" evidence="12">
    <location>
        <begin position="1"/>
        <end position="19"/>
    </location>
</feature>
<dbReference type="EMBL" id="CAJNOL010000171">
    <property type="protein sequence ID" value="CAF0905061.1"/>
    <property type="molecule type" value="Genomic_DNA"/>
</dbReference>
<dbReference type="Pfam" id="PF12678">
    <property type="entry name" value="zf-rbx1"/>
    <property type="match status" value="1"/>
</dbReference>
<dbReference type="InterPro" id="IPR051031">
    <property type="entry name" value="RING-box_E3_Ubiquitin_Ligase"/>
</dbReference>
<evidence type="ECO:0000313" key="16">
    <source>
        <dbReference type="EMBL" id="CAF0886648.1"/>
    </source>
</evidence>
<evidence type="ECO:0000256" key="3">
    <source>
        <dbReference type="ARBA" id="ARBA00004906"/>
    </source>
</evidence>
<comment type="caution">
    <text evidence="15">The sequence shown here is derived from an EMBL/GenBank/DDBJ whole genome shotgun (WGS) entry which is preliminary data.</text>
</comment>
<sequence length="114" mass="12725">MSENSQTSAQSTNANNNSNPTSDTVSSSVPFTLKRWNLVGIWSWDVAHDVCAICRTALSESCLRCQAASNLQECIIVWGTCNHSFHNCCMSQWVKQRAQCPLCQTDWVINRIGQ</sequence>
<evidence type="ECO:0000313" key="19">
    <source>
        <dbReference type="EMBL" id="CAF1085226.1"/>
    </source>
</evidence>
<dbReference type="Proteomes" id="UP000663882">
    <property type="component" value="Unassembled WGS sequence"/>
</dbReference>
<evidence type="ECO:0000313" key="20">
    <source>
        <dbReference type="Proteomes" id="UP000663870"/>
    </source>
</evidence>
<evidence type="ECO:0000256" key="11">
    <source>
        <dbReference type="PROSITE-ProRule" id="PRU00175"/>
    </source>
</evidence>
<dbReference type="InterPro" id="IPR001841">
    <property type="entry name" value="Znf_RING"/>
</dbReference>
<feature type="region of interest" description="Disordered" evidence="12">
    <location>
        <begin position="1"/>
        <end position="27"/>
    </location>
</feature>
<evidence type="ECO:0000313" key="15">
    <source>
        <dbReference type="EMBL" id="CAF0865011.1"/>
    </source>
</evidence>
<dbReference type="PANTHER" id="PTHR11210">
    <property type="entry name" value="RING BOX"/>
    <property type="match status" value="1"/>
</dbReference>
<evidence type="ECO:0000313" key="18">
    <source>
        <dbReference type="EMBL" id="CAF0905061.1"/>
    </source>
</evidence>
<keyword evidence="6" id="KW-0479">Metal-binding</keyword>
<dbReference type="InterPro" id="IPR013083">
    <property type="entry name" value="Znf_RING/FYVE/PHD"/>
</dbReference>
<feature type="domain" description="RING-type" evidence="13">
    <location>
        <begin position="51"/>
        <end position="104"/>
    </location>
</feature>
<protein>
    <recommendedName>
        <fullName evidence="13">RING-type domain-containing protein</fullName>
    </recommendedName>
</protein>
<dbReference type="EMBL" id="CAJNOT010000191">
    <property type="protein sequence ID" value="CAF0886648.1"/>
    <property type="molecule type" value="Genomic_DNA"/>
</dbReference>
<comment type="pathway">
    <text evidence="3">Protein modification; protein ubiquitination.</text>
</comment>
<evidence type="ECO:0000313" key="21">
    <source>
        <dbReference type="Proteomes" id="UP000663882"/>
    </source>
</evidence>
<dbReference type="GO" id="GO:0005737">
    <property type="term" value="C:cytoplasm"/>
    <property type="evidence" value="ECO:0007669"/>
    <property type="project" value="UniProtKB-SubCell"/>
</dbReference>
<keyword evidence="5" id="KW-0963">Cytoplasm</keyword>
<dbReference type="AlphaFoldDB" id="A0A813X9F9"/>
<evidence type="ECO:0000256" key="1">
    <source>
        <dbReference type="ARBA" id="ARBA00004123"/>
    </source>
</evidence>
<reference evidence="15" key="1">
    <citation type="submission" date="2021-02" db="EMBL/GenBank/DDBJ databases">
        <authorList>
            <person name="Nowell W R."/>
        </authorList>
    </citation>
    <scope>NUCLEOTIDE SEQUENCE</scope>
</reference>
<evidence type="ECO:0000256" key="5">
    <source>
        <dbReference type="ARBA" id="ARBA00022490"/>
    </source>
</evidence>
<proteinExistence type="inferred from homology"/>
<evidence type="ECO:0000313" key="17">
    <source>
        <dbReference type="EMBL" id="CAF0900789.1"/>
    </source>
</evidence>
<dbReference type="EMBL" id="CAJNOU010000775">
    <property type="protein sequence ID" value="CAF1085226.1"/>
    <property type="molecule type" value="Genomic_DNA"/>
</dbReference>
<dbReference type="GO" id="GO:0008270">
    <property type="term" value="F:zinc ion binding"/>
    <property type="evidence" value="ECO:0007669"/>
    <property type="project" value="UniProtKB-KW"/>
</dbReference>
<evidence type="ECO:0000256" key="7">
    <source>
        <dbReference type="ARBA" id="ARBA00022771"/>
    </source>
</evidence>
<keyword evidence="8" id="KW-0833">Ubl conjugation pathway</keyword>
<dbReference type="Gene3D" id="3.30.40.10">
    <property type="entry name" value="Zinc/RING finger domain, C3HC4 (zinc finger)"/>
    <property type="match status" value="1"/>
</dbReference>